<dbReference type="EMBL" id="JAVHJL010000008">
    <property type="protein sequence ID" value="KAK6498396.1"/>
    <property type="molecule type" value="Genomic_DNA"/>
</dbReference>
<comment type="caution">
    <text evidence="2">The sequence shown here is derived from an EMBL/GenBank/DDBJ whole genome shotgun (WGS) entry which is preliminary data.</text>
</comment>
<protein>
    <submittedName>
        <fullName evidence="2">Uncharacterized protein</fullName>
    </submittedName>
</protein>
<accession>A0AAV9VZX9</accession>
<evidence type="ECO:0000313" key="3">
    <source>
        <dbReference type="Proteomes" id="UP001370758"/>
    </source>
</evidence>
<evidence type="ECO:0000313" key="2">
    <source>
        <dbReference type="EMBL" id="KAK6498396.1"/>
    </source>
</evidence>
<gene>
    <name evidence="2" type="ORF">TWF481_010987</name>
</gene>
<feature type="region of interest" description="Disordered" evidence="1">
    <location>
        <begin position="90"/>
        <end position="113"/>
    </location>
</feature>
<dbReference type="Proteomes" id="UP001370758">
    <property type="component" value="Unassembled WGS sequence"/>
</dbReference>
<feature type="region of interest" description="Disordered" evidence="1">
    <location>
        <begin position="28"/>
        <end position="57"/>
    </location>
</feature>
<name>A0AAV9VZX9_9PEZI</name>
<evidence type="ECO:0000256" key="1">
    <source>
        <dbReference type="SAM" id="MobiDB-lite"/>
    </source>
</evidence>
<dbReference type="AlphaFoldDB" id="A0AAV9VZX9"/>
<keyword evidence="3" id="KW-1185">Reference proteome</keyword>
<proteinExistence type="predicted"/>
<sequence>MCNESAKAMEPEYINIAKTKLQLTIYATQPSSHPEPKHRSIEESAAPSEKLHLQFGPSSQRELEFKSSLGKLKVLPGFMNVKRLTALTPKSRRPCNYSPGSLSHHLATENPCW</sequence>
<organism evidence="2 3">
    <name type="scientific">Arthrobotrys musiformis</name>
    <dbReference type="NCBI Taxonomy" id="47236"/>
    <lineage>
        <taxon>Eukaryota</taxon>
        <taxon>Fungi</taxon>
        <taxon>Dikarya</taxon>
        <taxon>Ascomycota</taxon>
        <taxon>Pezizomycotina</taxon>
        <taxon>Orbiliomycetes</taxon>
        <taxon>Orbiliales</taxon>
        <taxon>Orbiliaceae</taxon>
        <taxon>Arthrobotrys</taxon>
    </lineage>
</organism>
<reference evidence="2 3" key="1">
    <citation type="submission" date="2023-08" db="EMBL/GenBank/DDBJ databases">
        <authorList>
            <person name="Palmer J.M."/>
        </authorList>
    </citation>
    <scope>NUCLEOTIDE SEQUENCE [LARGE SCALE GENOMIC DNA]</scope>
    <source>
        <strain evidence="2 3">TWF481</strain>
    </source>
</reference>